<proteinExistence type="predicted"/>
<accession>A0A4S9KUA9</accession>
<dbReference type="Proteomes" id="UP000306584">
    <property type="component" value="Unassembled WGS sequence"/>
</dbReference>
<dbReference type="EMBL" id="QZBD01000323">
    <property type="protein sequence ID" value="THY19618.1"/>
    <property type="molecule type" value="Genomic_DNA"/>
</dbReference>
<protein>
    <submittedName>
        <fullName evidence="1">Uncharacterized protein</fullName>
    </submittedName>
</protein>
<evidence type="ECO:0000313" key="1">
    <source>
        <dbReference type="EMBL" id="THY19618.1"/>
    </source>
</evidence>
<reference evidence="1 2" key="1">
    <citation type="submission" date="2018-10" db="EMBL/GenBank/DDBJ databases">
        <title>Fifty Aureobasidium pullulans genomes reveal a recombining polyextremotolerant generalist.</title>
        <authorList>
            <person name="Gostincar C."/>
            <person name="Turk M."/>
            <person name="Zajc J."/>
            <person name="Gunde-Cimerman N."/>
        </authorList>
    </citation>
    <scope>NUCLEOTIDE SEQUENCE [LARGE SCALE GENOMIC DNA]</scope>
    <source>
        <strain evidence="1 2">EXF-6604</strain>
    </source>
</reference>
<comment type="caution">
    <text evidence="1">The sequence shown here is derived from an EMBL/GenBank/DDBJ whole genome shotgun (WGS) entry which is preliminary data.</text>
</comment>
<organism evidence="1 2">
    <name type="scientific">Aureobasidium pullulans</name>
    <name type="common">Black yeast</name>
    <name type="synonym">Pullularia pullulans</name>
    <dbReference type="NCBI Taxonomy" id="5580"/>
    <lineage>
        <taxon>Eukaryota</taxon>
        <taxon>Fungi</taxon>
        <taxon>Dikarya</taxon>
        <taxon>Ascomycota</taxon>
        <taxon>Pezizomycotina</taxon>
        <taxon>Dothideomycetes</taxon>
        <taxon>Dothideomycetidae</taxon>
        <taxon>Dothideales</taxon>
        <taxon>Saccotheciaceae</taxon>
        <taxon>Aureobasidium</taxon>
    </lineage>
</organism>
<sequence length="143" mass="16820">MPKWGLVIYRCTYGDDEAWAQFMAHINKRTLDPVAREDRMDMASSLDWSVQEDPTLERASKVEVRRRFRNWVIVEGRKEDGSELEERELHHHPRFNFCIHVDADSLDAVVRRGPQPGDDLEHDARARLNEGYVNIIRADCEWT</sequence>
<evidence type="ECO:0000313" key="2">
    <source>
        <dbReference type="Proteomes" id="UP000306584"/>
    </source>
</evidence>
<dbReference type="AlphaFoldDB" id="A0A4S9KUA9"/>
<name>A0A4S9KUA9_AURPU</name>
<gene>
    <name evidence="1" type="ORF">D6D01_07028</name>
</gene>